<keyword evidence="3 4" id="KW-0413">Isomerase</keyword>
<dbReference type="PANTHER" id="PTHR11122">
    <property type="entry name" value="APOSPORY-ASSOCIATED PROTEIN C-RELATED"/>
    <property type="match status" value="1"/>
</dbReference>
<dbReference type="Gene3D" id="2.70.98.10">
    <property type="match status" value="1"/>
</dbReference>
<dbReference type="InterPro" id="IPR008183">
    <property type="entry name" value="Aldose_1/G6P_1-epimerase"/>
</dbReference>
<organism evidence="5 6">
    <name type="scientific">Ornithinibacter aureus</name>
    <dbReference type="NCBI Taxonomy" id="622664"/>
    <lineage>
        <taxon>Bacteria</taxon>
        <taxon>Bacillati</taxon>
        <taxon>Actinomycetota</taxon>
        <taxon>Actinomycetes</taxon>
        <taxon>Micrococcales</taxon>
        <taxon>Intrasporangiaceae</taxon>
        <taxon>Ornithinibacter</taxon>
    </lineage>
</organism>
<dbReference type="EMBL" id="BAABFX010000038">
    <property type="protein sequence ID" value="GAA4400384.1"/>
    <property type="molecule type" value="Genomic_DNA"/>
</dbReference>
<evidence type="ECO:0000256" key="4">
    <source>
        <dbReference type="PIRNR" id="PIRNR016020"/>
    </source>
</evidence>
<protein>
    <recommendedName>
        <fullName evidence="4">Putative glucose-6-phosphate 1-epimerase</fullName>
        <ecNumber evidence="4">5.1.3.15</ecNumber>
    </recommendedName>
</protein>
<dbReference type="SUPFAM" id="SSF74650">
    <property type="entry name" value="Galactose mutarotase-like"/>
    <property type="match status" value="1"/>
</dbReference>
<name>A0ABP8K5L1_9MICO</name>
<evidence type="ECO:0000313" key="6">
    <source>
        <dbReference type="Proteomes" id="UP001500390"/>
    </source>
</evidence>
<comment type="similarity">
    <text evidence="2 4">Belongs to the glucose-6-phosphate 1-epimerase family.</text>
</comment>
<comment type="catalytic activity">
    <reaction evidence="1">
        <text>alpha-D-glucose 6-phosphate = beta-D-glucose 6-phosphate</text>
        <dbReference type="Rhea" id="RHEA:16249"/>
        <dbReference type="ChEBI" id="CHEBI:58225"/>
        <dbReference type="ChEBI" id="CHEBI:58247"/>
        <dbReference type="EC" id="5.1.3.15"/>
    </reaction>
</comment>
<dbReference type="PIRSF" id="PIRSF016020">
    <property type="entry name" value="PHexose_mutarotase"/>
    <property type="match status" value="1"/>
</dbReference>
<reference evidence="6" key="1">
    <citation type="journal article" date="2019" name="Int. J. Syst. Evol. Microbiol.">
        <title>The Global Catalogue of Microorganisms (GCM) 10K type strain sequencing project: providing services to taxonomists for standard genome sequencing and annotation.</title>
        <authorList>
            <consortium name="The Broad Institute Genomics Platform"/>
            <consortium name="The Broad Institute Genome Sequencing Center for Infectious Disease"/>
            <person name="Wu L."/>
            <person name="Ma J."/>
        </authorList>
    </citation>
    <scope>NUCLEOTIDE SEQUENCE [LARGE SCALE GENOMIC DNA]</scope>
    <source>
        <strain evidence="6">JCM 17738</strain>
    </source>
</reference>
<gene>
    <name evidence="5" type="ORF">GCM10023153_27810</name>
</gene>
<proteinExistence type="inferred from homology"/>
<dbReference type="RefSeq" id="WP_159902888.1">
    <property type="nucleotide sequence ID" value="NZ_BAABFX010000038.1"/>
</dbReference>
<dbReference type="InterPro" id="IPR011013">
    <property type="entry name" value="Gal_mutarotase_sf_dom"/>
</dbReference>
<dbReference type="Pfam" id="PF01263">
    <property type="entry name" value="Aldose_epim"/>
    <property type="match status" value="1"/>
</dbReference>
<accession>A0ABP8K5L1</accession>
<evidence type="ECO:0000313" key="5">
    <source>
        <dbReference type="EMBL" id="GAA4400384.1"/>
    </source>
</evidence>
<evidence type="ECO:0000256" key="3">
    <source>
        <dbReference type="ARBA" id="ARBA00023235"/>
    </source>
</evidence>
<keyword evidence="6" id="KW-1185">Reference proteome</keyword>
<dbReference type="Proteomes" id="UP001500390">
    <property type="component" value="Unassembled WGS sequence"/>
</dbReference>
<sequence>MDAALPPPHVVDTSACTGEIHDQGAQVTRWAPRGAAPALYVSSAVRLAPGRSIRAGIPVCWPWFGAGQRPGMEPAHGFARTARWALVDRTEDAATGEVTFVHRLTSDAATSAHFPQPYAVELRSRFGATLEVSLTTTNTGPEPFEIDEALHTYLAVGDVREIAVEGLDGAAYFDKVTGTEKVHHGILEFAGETDSVFRSSGPVMLHDPGLERRLIVRTEGAGNLVIWNPWDAKAREVADIGDDDWSQFVCIEAANVLENAVTLAPGESHTLTYRLELESDD</sequence>
<dbReference type="CDD" id="cd09020">
    <property type="entry name" value="D-hex-6-P-epi_like"/>
    <property type="match status" value="1"/>
</dbReference>
<evidence type="ECO:0000256" key="2">
    <source>
        <dbReference type="ARBA" id="ARBA00005866"/>
    </source>
</evidence>
<comment type="caution">
    <text evidence="5">The sequence shown here is derived from an EMBL/GenBank/DDBJ whole genome shotgun (WGS) entry which is preliminary data.</text>
</comment>
<evidence type="ECO:0000256" key="1">
    <source>
        <dbReference type="ARBA" id="ARBA00001096"/>
    </source>
</evidence>
<dbReference type="InterPro" id="IPR025532">
    <property type="entry name" value="G6P_1-epimerase"/>
</dbReference>
<dbReference type="InterPro" id="IPR014718">
    <property type="entry name" value="GH-type_carb-bd"/>
</dbReference>
<dbReference type="PANTHER" id="PTHR11122:SF13">
    <property type="entry name" value="GLUCOSE-6-PHOSPHATE 1-EPIMERASE"/>
    <property type="match status" value="1"/>
</dbReference>
<dbReference type="EC" id="5.1.3.15" evidence="4"/>